<dbReference type="EMBL" id="CP036281">
    <property type="protein sequence ID" value="QDU80562.1"/>
    <property type="molecule type" value="Genomic_DNA"/>
</dbReference>
<dbReference type="NCBIfam" id="NF040466">
    <property type="entry name" value="ydjY_domain"/>
    <property type="match status" value="1"/>
</dbReference>
<gene>
    <name evidence="1" type="ORF">Pla110_22930</name>
</gene>
<keyword evidence="2" id="KW-1185">Reference proteome</keyword>
<evidence type="ECO:0000313" key="1">
    <source>
        <dbReference type="EMBL" id="QDU80562.1"/>
    </source>
</evidence>
<reference evidence="1 2" key="1">
    <citation type="submission" date="2019-02" db="EMBL/GenBank/DDBJ databases">
        <title>Deep-cultivation of Planctomycetes and their phenomic and genomic characterization uncovers novel biology.</title>
        <authorList>
            <person name="Wiegand S."/>
            <person name="Jogler M."/>
            <person name="Boedeker C."/>
            <person name="Pinto D."/>
            <person name="Vollmers J."/>
            <person name="Rivas-Marin E."/>
            <person name="Kohn T."/>
            <person name="Peeters S.H."/>
            <person name="Heuer A."/>
            <person name="Rast P."/>
            <person name="Oberbeckmann S."/>
            <person name="Bunk B."/>
            <person name="Jeske O."/>
            <person name="Meyerdierks A."/>
            <person name="Storesund J.E."/>
            <person name="Kallscheuer N."/>
            <person name="Luecker S."/>
            <person name="Lage O.M."/>
            <person name="Pohl T."/>
            <person name="Merkel B.J."/>
            <person name="Hornburger P."/>
            <person name="Mueller R.-W."/>
            <person name="Bruemmer F."/>
            <person name="Labrenz M."/>
            <person name="Spormann A.M."/>
            <person name="Op den Camp H."/>
            <person name="Overmann J."/>
            <person name="Amann R."/>
            <person name="Jetten M.S.M."/>
            <person name="Mascher T."/>
            <person name="Medema M.H."/>
            <person name="Devos D.P."/>
            <person name="Kaster A.-K."/>
            <person name="Ovreas L."/>
            <person name="Rohde M."/>
            <person name="Galperin M.Y."/>
            <person name="Jogler C."/>
        </authorList>
    </citation>
    <scope>NUCLEOTIDE SEQUENCE [LARGE SCALE GENOMIC DNA]</scope>
    <source>
        <strain evidence="1 2">Pla110</strain>
    </source>
</reference>
<evidence type="ECO:0000313" key="2">
    <source>
        <dbReference type="Proteomes" id="UP000317178"/>
    </source>
</evidence>
<dbReference type="KEGG" id="plon:Pla110_22930"/>
<sequence length="331" mass="37333">MNSRRPQTSKIILTVVFAFYFLLGVSLVTADEPVNTDAGVGEQNTASLIPLNKEKTVLIDRAGNRLLVKGKIVLQRGLLEMFCCLDGSKEHESIVSTSAKAYVVHGGLLALGAEAGSPVKYYPEYTAPKGQKMEVNVIWTDKEGKEQKADAQSWIRYVVERYYYVVVDPFPSDLTLPENGEGDLRYDDFNKELYWFGHMTKDQRAEMKRLSKNEEYQKAIDVFYERSQPREMDSQFIFTGSRFVKDEETDEQFYLAEDGCLICVANMPTAMIDVSIESSSQGTDSLLFEPFTERIPPIGTEVMVEIVPVKEKDSQKDAGVLKGIEELPKVK</sequence>
<dbReference type="OrthoDB" id="247135at2"/>
<proteinExistence type="predicted"/>
<organism evidence="1 2">
    <name type="scientific">Polystyrenella longa</name>
    <dbReference type="NCBI Taxonomy" id="2528007"/>
    <lineage>
        <taxon>Bacteria</taxon>
        <taxon>Pseudomonadati</taxon>
        <taxon>Planctomycetota</taxon>
        <taxon>Planctomycetia</taxon>
        <taxon>Planctomycetales</taxon>
        <taxon>Planctomycetaceae</taxon>
        <taxon>Polystyrenella</taxon>
    </lineage>
</organism>
<dbReference type="RefSeq" id="WP_144995827.1">
    <property type="nucleotide sequence ID" value="NZ_CP036281.1"/>
</dbReference>
<dbReference type="AlphaFoldDB" id="A0A518CMV6"/>
<protein>
    <submittedName>
        <fullName evidence="1">Uncharacterized protein</fullName>
    </submittedName>
</protein>
<accession>A0A518CMV6</accession>
<dbReference type="InterPro" id="IPR047750">
    <property type="entry name" value="YdjY-like"/>
</dbReference>
<dbReference type="Proteomes" id="UP000317178">
    <property type="component" value="Chromosome"/>
</dbReference>
<name>A0A518CMV6_9PLAN</name>